<dbReference type="InterPro" id="IPR043776">
    <property type="entry name" value="DUF5718"/>
</dbReference>
<dbReference type="AlphaFoldDB" id="A0A081MZS5"/>
<organism evidence="1 2">
    <name type="scientific">Endozoicomonas montiporae</name>
    <dbReference type="NCBI Taxonomy" id="1027273"/>
    <lineage>
        <taxon>Bacteria</taxon>
        <taxon>Pseudomonadati</taxon>
        <taxon>Pseudomonadota</taxon>
        <taxon>Gammaproteobacteria</taxon>
        <taxon>Oceanospirillales</taxon>
        <taxon>Endozoicomonadaceae</taxon>
        <taxon>Endozoicomonas</taxon>
    </lineage>
</organism>
<dbReference type="eggNOG" id="ENOG502Z85M">
    <property type="taxonomic scope" value="Bacteria"/>
</dbReference>
<name>A0A081MZS5_9GAMM</name>
<comment type="caution">
    <text evidence="1">The sequence shown here is derived from an EMBL/GenBank/DDBJ whole genome shotgun (WGS) entry which is preliminary data.</text>
</comment>
<protein>
    <submittedName>
        <fullName evidence="1">Uncharacterized protein</fullName>
    </submittedName>
</protein>
<reference evidence="1 2" key="1">
    <citation type="submission" date="2014-06" db="EMBL/GenBank/DDBJ databases">
        <title>Whole Genome Sequences of Three Symbiotic Endozoicomonas Bacteria.</title>
        <authorList>
            <person name="Neave M.J."/>
            <person name="Apprill A."/>
            <person name="Voolstra C.R."/>
        </authorList>
    </citation>
    <scope>NUCLEOTIDE SEQUENCE [LARGE SCALE GENOMIC DNA]</scope>
    <source>
        <strain evidence="1 2">LMG 24815</strain>
    </source>
</reference>
<accession>A0A081MZS5</accession>
<evidence type="ECO:0000313" key="2">
    <source>
        <dbReference type="Proteomes" id="UP000028006"/>
    </source>
</evidence>
<sequence length="274" mass="30125">MPFKHVIGLGVAGNFAGHLEQAGEAADFVAVKTEEAIAPKAIFPFYVPSEEAGFLATYPLCNNTIVPPNDADNLQIEPEVALLCDIQYDNGKVTALTPVKFAAYNDCSIRKPNAKKISEKKNWGQQTKGVSGNMIELDHLQQGGVLDRFRIASFHKRGDQVACYGEDSPVVGYSYFHEKLLNWIIDRMNNQKNVGPAEDISAYLANAGYPQQALISIGATRYTEYGETNFLQSGDTSIVVVYDGEQYSREQITEMARNQAFSDQGISTLIQNVA</sequence>
<dbReference type="RefSeq" id="WP_034879449.1">
    <property type="nucleotide sequence ID" value="NZ_JOKG01000006.1"/>
</dbReference>
<keyword evidence="2" id="KW-1185">Reference proteome</keyword>
<dbReference type="EMBL" id="JOKG01000006">
    <property type="protein sequence ID" value="KEQ11698.1"/>
    <property type="molecule type" value="Genomic_DNA"/>
</dbReference>
<dbReference type="Pfam" id="PF18985">
    <property type="entry name" value="DUF5718"/>
    <property type="match status" value="1"/>
</dbReference>
<dbReference type="Proteomes" id="UP000028006">
    <property type="component" value="Unassembled WGS sequence"/>
</dbReference>
<gene>
    <name evidence="1" type="ORF">GZ77_24625</name>
</gene>
<evidence type="ECO:0000313" key="1">
    <source>
        <dbReference type="EMBL" id="KEQ11698.1"/>
    </source>
</evidence>
<proteinExistence type="predicted"/>